<dbReference type="AlphaFoldDB" id="A0A0B7J072"/>
<feature type="binding site" evidence="2">
    <location>
        <begin position="216"/>
        <end position="223"/>
    </location>
    <ligand>
        <name>ATP</name>
        <dbReference type="ChEBI" id="CHEBI:30616"/>
    </ligand>
</feature>
<accession>A0A0B7J072</accession>
<feature type="domain" description="Fido" evidence="3">
    <location>
        <begin position="116"/>
        <end position="289"/>
    </location>
</feature>
<dbReference type="PANTHER" id="PTHR13504">
    <property type="entry name" value="FIDO DOMAIN-CONTAINING PROTEIN DDB_G0283145"/>
    <property type="match status" value="1"/>
</dbReference>
<dbReference type="STRING" id="1581680.BN1209_1718"/>
<dbReference type="SUPFAM" id="SSF140931">
    <property type="entry name" value="Fic-like"/>
    <property type="match status" value="1"/>
</dbReference>
<dbReference type="EMBL" id="LN794158">
    <property type="protein sequence ID" value="CEN56755.1"/>
    <property type="molecule type" value="Genomic_DNA"/>
</dbReference>
<name>A0A0B7J072_9PROT</name>
<evidence type="ECO:0000313" key="5">
    <source>
        <dbReference type="Proteomes" id="UP000056322"/>
    </source>
</evidence>
<dbReference type="Pfam" id="PF02661">
    <property type="entry name" value="Fic"/>
    <property type="match status" value="1"/>
</dbReference>
<reference evidence="5" key="1">
    <citation type="submission" date="2014-12" db="EMBL/GenBank/DDBJ databases">
        <authorList>
            <person name="Salcher M.M."/>
        </authorList>
    </citation>
    <scope>NUCLEOTIDE SEQUENCE [LARGE SCALE GENOMIC DNA]</scope>
    <source>
        <strain evidence="5">MMS-10A-171</strain>
    </source>
</reference>
<evidence type="ECO:0000256" key="2">
    <source>
        <dbReference type="PIRSR" id="PIRSR640198-2"/>
    </source>
</evidence>
<evidence type="ECO:0000259" key="3">
    <source>
        <dbReference type="PROSITE" id="PS51459"/>
    </source>
</evidence>
<protein>
    <submittedName>
        <fullName evidence="4">Filamentation induced by cAMP protein Fic</fullName>
    </submittedName>
</protein>
<dbReference type="InterPro" id="IPR040198">
    <property type="entry name" value="Fido_containing"/>
</dbReference>
<dbReference type="KEGG" id="mbac:BN1209_1718"/>
<dbReference type="Gene3D" id="1.10.3290.10">
    <property type="entry name" value="Fido-like domain"/>
    <property type="match status" value="1"/>
</dbReference>
<gene>
    <name evidence="4" type="ORF">BN1209_1718</name>
</gene>
<feature type="binding site" evidence="2">
    <location>
        <begin position="162"/>
        <end position="165"/>
    </location>
    <ligand>
        <name>ATP</name>
        <dbReference type="ChEBI" id="CHEBI:30616"/>
    </ligand>
</feature>
<organism evidence="4 5">
    <name type="scientific">Candidatus Methylopumilus turicensis</name>
    <dbReference type="NCBI Taxonomy" id="1581680"/>
    <lineage>
        <taxon>Bacteria</taxon>
        <taxon>Pseudomonadati</taxon>
        <taxon>Pseudomonadota</taxon>
        <taxon>Betaproteobacteria</taxon>
        <taxon>Nitrosomonadales</taxon>
        <taxon>Methylophilaceae</taxon>
        <taxon>Candidatus Methylopumilus</taxon>
    </lineage>
</organism>
<dbReference type="InterPro" id="IPR036597">
    <property type="entry name" value="Fido-like_dom_sf"/>
</dbReference>
<keyword evidence="2" id="KW-0067">ATP-binding</keyword>
<dbReference type="Proteomes" id="UP000056322">
    <property type="component" value="Chromosome 1"/>
</dbReference>
<keyword evidence="2" id="KW-0547">Nucleotide-binding</keyword>
<dbReference type="OrthoDB" id="9813719at2"/>
<evidence type="ECO:0000256" key="1">
    <source>
        <dbReference type="PIRSR" id="PIRSR640198-1"/>
    </source>
</evidence>
<dbReference type="GO" id="GO:0005524">
    <property type="term" value="F:ATP binding"/>
    <property type="evidence" value="ECO:0007669"/>
    <property type="project" value="UniProtKB-KW"/>
</dbReference>
<feature type="active site" evidence="1">
    <location>
        <position position="212"/>
    </location>
</feature>
<evidence type="ECO:0000313" key="4">
    <source>
        <dbReference type="EMBL" id="CEN56755.1"/>
    </source>
</evidence>
<dbReference type="PANTHER" id="PTHR13504:SF38">
    <property type="entry name" value="FIDO DOMAIN-CONTAINING PROTEIN"/>
    <property type="match status" value="1"/>
</dbReference>
<sequence>MSYIFPKNATQMEPLIFEEGEDFFAKCYALDRDSAMLSALIHPTTAKEVSLLVSSMNCYYSNLIEGHNTKPVDIERAMAGDYASTAEKRILQIEAKAHIDAERLLLDCPVPDDALFSQEFIASIHREFYSRLPEDLHVSVSSDGGKQERVLPGQLRTSEVQVGIHYPPQYTALPEFLRRFQSAYMEAWRHRKLPFQRLSLVACSHHRLLWIHPFLDGNGRAARLFAVLVMKAAGIEGIGLWSPSRGLARRVDEYKALLQDADSLRRGDFDGRGNLSLSALQAFAEFYVDVCLDQVQFMTEMFELDKLVKRVENFFSIISATAPIKKEAYRLVVEAIVRGEFSRGEAARITGLGERVARDVLGDLIKRGFLKSDSLKGQVRVGFPTIATGYYFPNLFPAGSLSELTV</sequence>
<dbReference type="InterPro" id="IPR003812">
    <property type="entry name" value="Fido"/>
</dbReference>
<dbReference type="HOGENOM" id="CLU_666714_0_0_4"/>
<keyword evidence="5" id="KW-1185">Reference proteome</keyword>
<dbReference type="PROSITE" id="PS51459">
    <property type="entry name" value="FIDO"/>
    <property type="match status" value="1"/>
</dbReference>
<proteinExistence type="predicted"/>